<evidence type="ECO:0000256" key="2">
    <source>
        <dbReference type="SAM" id="MobiDB-lite"/>
    </source>
</evidence>
<dbReference type="GO" id="GO:0000398">
    <property type="term" value="P:mRNA splicing, via spliceosome"/>
    <property type="evidence" value="ECO:0007669"/>
    <property type="project" value="TreeGrafter"/>
</dbReference>
<dbReference type="InterPro" id="IPR040194">
    <property type="entry name" value="Cwf19-like"/>
</dbReference>
<evidence type="ECO:0000259" key="4">
    <source>
        <dbReference type="Pfam" id="PF04677"/>
    </source>
</evidence>
<evidence type="ECO:0000256" key="1">
    <source>
        <dbReference type="ARBA" id="ARBA00006795"/>
    </source>
</evidence>
<sequence>MTTQEKKKERKQSGTQQSDAAPGASSGSDSDAAAEPDALEAAAPAAHGAAREDWMTKAMPRSAPAAPGGAPDAAAADAEAAKARKPAVSTKELNPYYKEGGDGKPPEAVTARQGAVPAGGVGDGGASWRMKALRRAQAAAAEEGRAVNEVVLERWGSLAALTSTLTDCRAAHAMAHSHAARDRPVVWKPEGVAAVMETAGGTTGGTVRVAEATWRMCTPGRRRCGSPRAVCLGGAARTESERAAAVEVSEGPSREGPESEGLPSGGDQGGGTRWGGAAPAAAALHAEPKGANPASPAPAPAPGGRNFSAAAALRARLLGASGAAAARPLAAAALHSGGAAAAGGGGGAAANRRETVALPMVDVAGRAVCGAFGREAADAGAPQPGRKQKRVQGYEGGERARYFADDDAADLATLVKRQRHEGAPDLDANLADSILRKGARFRERDLDVDAEYDHDASLSMYESRSARGNAEQRARRNKAAQVAEFRREAGAQARCGLCFSSAARLRQLTIAIGHTAYLALPAGGCLVPGHCLIVPMDHVASCRQADEQVWTEMRNFKKCLVQMYAVQGDEALFMETALALGDAHSHAAVEALPLPPKAAGKAALYFKKGIDDAASEWAQHHAKRWLDTSGKGLRGSIPPSFPYFAVECGLATGHVHVIDDEAAFPRGFGRSILVGLLGLPPEAAHQSVRRSQQGGGATGAHAGEFRKRFAPFDWTAQLE</sequence>
<feature type="compositionally biased region" description="Low complexity" evidence="2">
    <location>
        <begin position="18"/>
        <end position="31"/>
    </location>
</feature>
<dbReference type="InterPro" id="IPR006768">
    <property type="entry name" value="Cwf19-like_C_dom-1"/>
</dbReference>
<evidence type="ECO:0000313" key="6">
    <source>
        <dbReference type="Proteomes" id="UP001445335"/>
    </source>
</evidence>
<comment type="caution">
    <text evidence="5">The sequence shown here is derived from an EMBL/GenBank/DDBJ whole genome shotgun (WGS) entry which is preliminary data.</text>
</comment>
<reference evidence="5 6" key="1">
    <citation type="journal article" date="2024" name="Nat. Commun.">
        <title>Phylogenomics reveals the evolutionary origins of lichenization in chlorophyte algae.</title>
        <authorList>
            <person name="Puginier C."/>
            <person name="Libourel C."/>
            <person name="Otte J."/>
            <person name="Skaloud P."/>
            <person name="Haon M."/>
            <person name="Grisel S."/>
            <person name="Petersen M."/>
            <person name="Berrin J.G."/>
            <person name="Delaux P.M."/>
            <person name="Dal Grande F."/>
            <person name="Keller J."/>
        </authorList>
    </citation>
    <scope>NUCLEOTIDE SEQUENCE [LARGE SCALE GENOMIC DNA]</scope>
    <source>
        <strain evidence="5 6">SAG 245.80</strain>
    </source>
</reference>
<feature type="compositionally biased region" description="Low complexity" evidence="2">
    <location>
        <begin position="39"/>
        <end position="48"/>
    </location>
</feature>
<evidence type="ECO:0000259" key="3">
    <source>
        <dbReference type="Pfam" id="PF04676"/>
    </source>
</evidence>
<comment type="similarity">
    <text evidence="1">Belongs to the CWF19 family.</text>
</comment>
<feature type="region of interest" description="Disordered" evidence="2">
    <location>
        <begin position="1"/>
        <end position="124"/>
    </location>
</feature>
<organism evidence="5 6">
    <name type="scientific">Elliptochloris bilobata</name>
    <dbReference type="NCBI Taxonomy" id="381761"/>
    <lineage>
        <taxon>Eukaryota</taxon>
        <taxon>Viridiplantae</taxon>
        <taxon>Chlorophyta</taxon>
        <taxon>core chlorophytes</taxon>
        <taxon>Trebouxiophyceae</taxon>
        <taxon>Trebouxiophyceae incertae sedis</taxon>
        <taxon>Elliptochloris clade</taxon>
        <taxon>Elliptochloris</taxon>
    </lineage>
</organism>
<dbReference type="Pfam" id="PF04677">
    <property type="entry name" value="CwfJ_C_1"/>
    <property type="match status" value="1"/>
</dbReference>
<feature type="region of interest" description="Disordered" evidence="2">
    <location>
        <begin position="240"/>
        <end position="303"/>
    </location>
</feature>
<dbReference type="AlphaFoldDB" id="A0AAW1RP58"/>
<feature type="compositionally biased region" description="Low complexity" evidence="2">
    <location>
        <begin position="275"/>
        <end position="294"/>
    </location>
</feature>
<evidence type="ECO:0008006" key="7">
    <source>
        <dbReference type="Google" id="ProtNLM"/>
    </source>
</evidence>
<dbReference type="Proteomes" id="UP001445335">
    <property type="component" value="Unassembled WGS sequence"/>
</dbReference>
<name>A0AAW1RP58_9CHLO</name>
<keyword evidence="6" id="KW-1185">Reference proteome</keyword>
<dbReference type="PANTHER" id="PTHR12072">
    <property type="entry name" value="CWF19, CELL CYCLE CONTROL PROTEIN"/>
    <property type="match status" value="1"/>
</dbReference>
<feature type="compositionally biased region" description="Gly residues" evidence="2">
    <location>
        <begin position="263"/>
        <end position="274"/>
    </location>
</feature>
<accession>A0AAW1RP58</accession>
<protein>
    <recommendedName>
        <fullName evidence="7">Cwf19-like C-terminal domain-containing protein</fullName>
    </recommendedName>
</protein>
<gene>
    <name evidence="5" type="ORF">WJX81_005898</name>
</gene>
<dbReference type="PANTHER" id="PTHR12072:SF5">
    <property type="entry name" value="CWF19-LIKE PROTEIN 2"/>
    <property type="match status" value="1"/>
</dbReference>
<dbReference type="GO" id="GO:0071014">
    <property type="term" value="C:post-mRNA release spliceosomal complex"/>
    <property type="evidence" value="ECO:0007669"/>
    <property type="project" value="TreeGrafter"/>
</dbReference>
<dbReference type="InterPro" id="IPR006767">
    <property type="entry name" value="Cwf19-like_C_dom-2"/>
</dbReference>
<feature type="compositionally biased region" description="Low complexity" evidence="2">
    <location>
        <begin position="58"/>
        <end position="78"/>
    </location>
</feature>
<feature type="domain" description="Cwf19-like C-terminal" evidence="4">
    <location>
        <begin position="487"/>
        <end position="607"/>
    </location>
</feature>
<dbReference type="Pfam" id="PF04676">
    <property type="entry name" value="CwfJ_C_2"/>
    <property type="match status" value="1"/>
</dbReference>
<feature type="domain" description="Cwf19-like protein C-terminal" evidence="3">
    <location>
        <begin position="616"/>
        <end position="715"/>
    </location>
</feature>
<dbReference type="InterPro" id="IPR036265">
    <property type="entry name" value="HIT-like_sf"/>
</dbReference>
<dbReference type="EMBL" id="JALJOU010000028">
    <property type="protein sequence ID" value="KAK9835378.1"/>
    <property type="molecule type" value="Genomic_DNA"/>
</dbReference>
<evidence type="ECO:0000313" key="5">
    <source>
        <dbReference type="EMBL" id="KAK9835378.1"/>
    </source>
</evidence>
<proteinExistence type="inferred from homology"/>
<dbReference type="SUPFAM" id="SSF54197">
    <property type="entry name" value="HIT-like"/>
    <property type="match status" value="1"/>
</dbReference>